<evidence type="ECO:0000259" key="1">
    <source>
        <dbReference type="PROSITE" id="PS50879"/>
    </source>
</evidence>
<dbReference type="PATRIC" id="fig|1121353.3.peg.129"/>
<dbReference type="InterPro" id="IPR002156">
    <property type="entry name" value="RNaseH_domain"/>
</dbReference>
<dbReference type="InterPro" id="IPR036397">
    <property type="entry name" value="RNaseH_sf"/>
</dbReference>
<dbReference type="Proteomes" id="UP000011760">
    <property type="component" value="Chromosome"/>
</dbReference>
<dbReference type="STRING" id="1121353.H924_00605"/>
<dbReference type="EMBL" id="CP004354">
    <property type="protein sequence ID" value="AGG65579.1"/>
    <property type="molecule type" value="Genomic_DNA"/>
</dbReference>
<organism evidence="2 3">
    <name type="scientific">Corynebacterium callunae DSM 20147</name>
    <dbReference type="NCBI Taxonomy" id="1121353"/>
    <lineage>
        <taxon>Bacteria</taxon>
        <taxon>Bacillati</taxon>
        <taxon>Actinomycetota</taxon>
        <taxon>Actinomycetes</taxon>
        <taxon>Mycobacteriales</taxon>
        <taxon>Corynebacteriaceae</taxon>
        <taxon>Corynebacterium</taxon>
    </lineage>
</organism>
<evidence type="ECO:0000313" key="3">
    <source>
        <dbReference type="Proteomes" id="UP000011760"/>
    </source>
</evidence>
<name>M1UIM9_9CORY</name>
<dbReference type="KEGG" id="ccn:H924_00605"/>
<dbReference type="GO" id="GO:0003676">
    <property type="term" value="F:nucleic acid binding"/>
    <property type="evidence" value="ECO:0007669"/>
    <property type="project" value="InterPro"/>
</dbReference>
<dbReference type="SUPFAM" id="SSF53098">
    <property type="entry name" value="Ribonuclease H-like"/>
    <property type="match status" value="1"/>
</dbReference>
<evidence type="ECO:0000313" key="2">
    <source>
        <dbReference type="EMBL" id="AGG65579.1"/>
    </source>
</evidence>
<gene>
    <name evidence="2" type="ORF">H924_00605</name>
</gene>
<feature type="domain" description="RNase H type-1" evidence="1">
    <location>
        <begin position="124"/>
        <end position="253"/>
    </location>
</feature>
<dbReference type="eggNOG" id="COG0328">
    <property type="taxonomic scope" value="Bacteria"/>
</dbReference>
<dbReference type="Pfam" id="PF00075">
    <property type="entry name" value="RNase_H"/>
    <property type="match status" value="1"/>
</dbReference>
<sequence>MSAVAVLHHFRYGDGDTLISAAVDGKTLFNRWSKHDTDASMRSDIVDAFLDMWNDHGSNGLIIYVSDRTISRLLKEQSAQFSGLQVRDVISGERLRETWDVCRNSHSEQQVAIRPLPIEIEKQLPPVLVIATDASKGKNKKAVGISAVTAEGNIRTRCLELKSIFDGELAAIHLALSNFGQRAQRIEILTDSRKAVQYVNGWTSLKSETGEILMKCIKDLAALGIEVSITWVRGHNGHVLNSFADRAAVIARRCEQFATDNKAQLIENLRAELRSEITGIEPQQWLPQPQAA</sequence>
<dbReference type="AlphaFoldDB" id="M1UIM9"/>
<reference evidence="2 3" key="1">
    <citation type="submission" date="2013-02" db="EMBL/GenBank/DDBJ databases">
        <title>The complete genome sequence of Corynebacterium callunae DSM 20147.</title>
        <authorList>
            <person name="Ruckert C."/>
            <person name="Albersmeier A."/>
            <person name="Kalinowski J."/>
        </authorList>
    </citation>
    <scope>NUCLEOTIDE SEQUENCE [LARGE SCALE GENOMIC DNA]</scope>
    <source>
        <strain evidence="2 3">DSM 20147</strain>
    </source>
</reference>
<dbReference type="OrthoDB" id="4923321at2"/>
<dbReference type="HOGENOM" id="CLU_080927_0_0_11"/>
<keyword evidence="3" id="KW-1185">Reference proteome</keyword>
<proteinExistence type="predicted"/>
<protein>
    <submittedName>
        <fullName evidence="2">Ribonuclease H</fullName>
    </submittedName>
</protein>
<dbReference type="RefSeq" id="WP_015650034.1">
    <property type="nucleotide sequence ID" value="NC_020506.1"/>
</dbReference>
<accession>M1UIM9</accession>
<dbReference type="GO" id="GO:0004523">
    <property type="term" value="F:RNA-DNA hybrid ribonuclease activity"/>
    <property type="evidence" value="ECO:0007669"/>
    <property type="project" value="InterPro"/>
</dbReference>
<dbReference type="Gene3D" id="3.30.420.10">
    <property type="entry name" value="Ribonuclease H-like superfamily/Ribonuclease H"/>
    <property type="match status" value="1"/>
</dbReference>
<dbReference type="InterPro" id="IPR012337">
    <property type="entry name" value="RNaseH-like_sf"/>
</dbReference>
<dbReference type="PROSITE" id="PS50879">
    <property type="entry name" value="RNASE_H_1"/>
    <property type="match status" value="1"/>
</dbReference>